<proteinExistence type="predicted"/>
<dbReference type="AlphaFoldDB" id="A0AA39W0X5"/>
<feature type="region of interest" description="Disordered" evidence="1">
    <location>
        <begin position="136"/>
        <end position="156"/>
    </location>
</feature>
<organism evidence="2 3">
    <name type="scientific">Acer saccharum</name>
    <name type="common">Sugar maple</name>
    <dbReference type="NCBI Taxonomy" id="4024"/>
    <lineage>
        <taxon>Eukaryota</taxon>
        <taxon>Viridiplantae</taxon>
        <taxon>Streptophyta</taxon>
        <taxon>Embryophyta</taxon>
        <taxon>Tracheophyta</taxon>
        <taxon>Spermatophyta</taxon>
        <taxon>Magnoliopsida</taxon>
        <taxon>eudicotyledons</taxon>
        <taxon>Gunneridae</taxon>
        <taxon>Pentapetalae</taxon>
        <taxon>rosids</taxon>
        <taxon>malvids</taxon>
        <taxon>Sapindales</taxon>
        <taxon>Sapindaceae</taxon>
        <taxon>Hippocastanoideae</taxon>
        <taxon>Acereae</taxon>
        <taxon>Acer</taxon>
    </lineage>
</organism>
<protein>
    <submittedName>
        <fullName evidence="2">Uncharacterized protein</fullName>
    </submittedName>
</protein>
<evidence type="ECO:0000313" key="3">
    <source>
        <dbReference type="Proteomes" id="UP001168877"/>
    </source>
</evidence>
<sequence length="196" mass="21321">MNDGKHFNDAGVHAVITFAIKQTNDVEKFVLDALHHCNIIHPWDMKIYMSLVEEFDKSFLPTMTDGTVTIGTLSATHNECCCKRLCTLRVDINIFKNERGGGGGVPVLTAAVTDGGGGGGGDGGWPDGVRWPDSGGLSNGRRRWGGRPLDADGGQTGGDVGVTGRWWRAAEHRRWLDGLTYHDSLLIYSNTQRILL</sequence>
<reference evidence="2" key="2">
    <citation type="submission" date="2023-06" db="EMBL/GenBank/DDBJ databases">
        <authorList>
            <person name="Swenson N.G."/>
            <person name="Wegrzyn J.L."/>
            <person name="Mcevoy S.L."/>
        </authorList>
    </citation>
    <scope>NUCLEOTIDE SEQUENCE</scope>
    <source>
        <strain evidence="2">NS2018</strain>
        <tissue evidence="2">Leaf</tissue>
    </source>
</reference>
<evidence type="ECO:0000256" key="1">
    <source>
        <dbReference type="SAM" id="MobiDB-lite"/>
    </source>
</evidence>
<comment type="caution">
    <text evidence="2">The sequence shown here is derived from an EMBL/GenBank/DDBJ whole genome shotgun (WGS) entry which is preliminary data.</text>
</comment>
<reference evidence="2" key="1">
    <citation type="journal article" date="2022" name="Plant J.">
        <title>Strategies of tolerance reflected in two North American maple genomes.</title>
        <authorList>
            <person name="McEvoy S.L."/>
            <person name="Sezen U.U."/>
            <person name="Trouern-Trend A."/>
            <person name="McMahon S.M."/>
            <person name="Schaberg P.G."/>
            <person name="Yang J."/>
            <person name="Wegrzyn J.L."/>
            <person name="Swenson N.G."/>
        </authorList>
    </citation>
    <scope>NUCLEOTIDE SEQUENCE</scope>
    <source>
        <strain evidence="2">NS2018</strain>
    </source>
</reference>
<keyword evidence="3" id="KW-1185">Reference proteome</keyword>
<name>A0AA39W0X5_ACESA</name>
<evidence type="ECO:0000313" key="2">
    <source>
        <dbReference type="EMBL" id="KAK0599515.1"/>
    </source>
</evidence>
<accession>A0AA39W0X5</accession>
<dbReference type="EMBL" id="JAUESC010000003">
    <property type="protein sequence ID" value="KAK0599515.1"/>
    <property type="molecule type" value="Genomic_DNA"/>
</dbReference>
<dbReference type="Proteomes" id="UP001168877">
    <property type="component" value="Unassembled WGS sequence"/>
</dbReference>
<gene>
    <name evidence="2" type="ORF">LWI29_005972</name>
</gene>